<keyword evidence="3" id="KW-1185">Reference proteome</keyword>
<dbReference type="InterPro" id="IPR025737">
    <property type="entry name" value="FApF"/>
</dbReference>
<reference evidence="2 3" key="1">
    <citation type="submission" date="2020-08" db="EMBL/GenBank/DDBJ databases">
        <title>Genomic Encyclopedia of Type Strains, Phase IV (KMG-IV): sequencing the most valuable type-strain genomes for metagenomic binning, comparative biology and taxonomic classification.</title>
        <authorList>
            <person name="Goeker M."/>
        </authorList>
    </citation>
    <scope>NUCLEOTIDE SEQUENCE [LARGE SCALE GENOMIC DNA]</scope>
    <source>
        <strain evidence="2 3">DSM 103336</strain>
    </source>
</reference>
<evidence type="ECO:0000313" key="2">
    <source>
        <dbReference type="EMBL" id="MBB5730751.1"/>
    </source>
</evidence>
<dbReference type="OrthoDB" id="7372889at2"/>
<dbReference type="EMBL" id="JACIJR010000009">
    <property type="protein sequence ID" value="MBB5730751.1"/>
    <property type="molecule type" value="Genomic_DNA"/>
</dbReference>
<gene>
    <name evidence="2" type="ORF">FHS99_003258</name>
</gene>
<feature type="chain" id="PRO_5031230368" description="Phenol degradation protein meta" evidence="1">
    <location>
        <begin position="25"/>
        <end position="335"/>
    </location>
</feature>
<comment type="caution">
    <text evidence="2">The sequence shown here is derived from an EMBL/GenBank/DDBJ whole genome shotgun (WGS) entry which is preliminary data.</text>
</comment>
<protein>
    <recommendedName>
        <fullName evidence="4">Phenol degradation protein meta</fullName>
    </recommendedName>
</protein>
<keyword evidence="1" id="KW-0732">Signal</keyword>
<dbReference type="Pfam" id="PF13557">
    <property type="entry name" value="Phenol_MetA_deg"/>
    <property type="match status" value="1"/>
</dbReference>
<dbReference type="RefSeq" id="WP_157177855.1">
    <property type="nucleotide sequence ID" value="NZ_BMJP01000007.1"/>
</dbReference>
<name>A0A7W9BVE1_9SPHN</name>
<dbReference type="Proteomes" id="UP000546701">
    <property type="component" value="Unassembled WGS sequence"/>
</dbReference>
<feature type="signal peptide" evidence="1">
    <location>
        <begin position="1"/>
        <end position="24"/>
    </location>
</feature>
<proteinExistence type="predicted"/>
<evidence type="ECO:0000313" key="3">
    <source>
        <dbReference type="Proteomes" id="UP000546701"/>
    </source>
</evidence>
<evidence type="ECO:0008006" key="4">
    <source>
        <dbReference type="Google" id="ProtNLM"/>
    </source>
</evidence>
<evidence type="ECO:0000256" key="1">
    <source>
        <dbReference type="SAM" id="SignalP"/>
    </source>
</evidence>
<dbReference type="AlphaFoldDB" id="A0A7W9BVE1"/>
<accession>A0A7W9BVE1</accession>
<organism evidence="2 3">
    <name type="scientific">Sphingomonas prati</name>
    <dbReference type="NCBI Taxonomy" id="1843237"/>
    <lineage>
        <taxon>Bacteria</taxon>
        <taxon>Pseudomonadati</taxon>
        <taxon>Pseudomonadota</taxon>
        <taxon>Alphaproteobacteria</taxon>
        <taxon>Sphingomonadales</taxon>
        <taxon>Sphingomonadaceae</taxon>
        <taxon>Sphingomonas</taxon>
    </lineage>
</organism>
<sequence>MKVSITTKMLLSAALSATAASASAQSAGNVSAAAAPDLVVPPNGINLGSTSFYDGFGPSKPGLTIIQYARYNNFNAIKDSKGDDSASFQNPRIDVLTSVTQFSVATPINFDGNALGFDVLVPVTSIRSRFGEGGLQLRDNGTAFGDVTFGPFIQFKPHMRGPRPVASVRVAFNVIAPTGGFDRRRDLNQGSGYWSLNPYVAWTVLPAPGWEISGRLQYLYNFKTTRIANPPAIPGLTFDNGQAGQMLYSNFDVSREVARGVALGANGFVVKQLNNNRLNGNKLPDTKKSALYIGPGIHYDHGRKWLINANLYLPVAARNYSSGPQANVQLILPIN</sequence>